<feature type="region of interest" description="Disordered" evidence="1">
    <location>
        <begin position="185"/>
        <end position="222"/>
    </location>
</feature>
<evidence type="ECO:0000313" key="3">
    <source>
        <dbReference type="WBParaSite" id="ALUE_0001409201-mRNA-1"/>
    </source>
</evidence>
<sequence length="586" mass="61945">MLRLNFNWAENALRITTLNDQHTGHDLSADSYAKIASKIRRCSPTSATPGVGKRPNQNYLPCGCRAMLRLNFNWAENALRITTLNDQHTGHDLSADSYAKIASKIRRCSPTSATPERSPVIRRPQAQHPLRNPTVENALNAGSSTLTRSPSAAATPPPSKTPLSLLAQNVAQVGCKQERSPVIRRPQAQHPLRNPTVENALNAGSSTLTRSPSAAATPPPSKTPLSLLAQNVAQVGCKQEPIESSSQNGYMSGGSQSSGALQNLTAVAAAINHQQQMAAVALFAHHKENMSFGFPNASMLPPSTTPGPQLLPLIRNGYMSGGSQSSGALQNLTAVAAAINHQQQMAAVALFAHHKENMSFGFPNASMLPPSTTPGPQLLPLIRGMLGLPNFASPLLLPTLQPLTTSHETQQQISTIGNAPRPAISAASPPATVSTTNGAVPTSTHQQSSPFISGYIGSQHEHLAAALSLAQQLRAQHFAPHTAPAPLQPNVVQPTSLMSVHAAVPTSQASVPLAHAATPIDLSTTPAPNTPTSNDERLQIAAAIRESDTMRSPPNYLEMLSQAGSPSIGLQRSTRFEHSTFKVNTS</sequence>
<dbReference type="AlphaFoldDB" id="A0A0M3I9G0"/>
<feature type="region of interest" description="Disordered" evidence="1">
    <location>
        <begin position="106"/>
        <end position="162"/>
    </location>
</feature>
<protein>
    <submittedName>
        <fullName evidence="3">Uncharacterized protein</fullName>
    </submittedName>
</protein>
<feature type="compositionally biased region" description="Polar residues" evidence="1">
    <location>
        <begin position="437"/>
        <end position="446"/>
    </location>
</feature>
<feature type="region of interest" description="Disordered" evidence="1">
    <location>
        <begin position="421"/>
        <end position="446"/>
    </location>
</feature>
<proteinExistence type="predicted"/>
<evidence type="ECO:0000256" key="1">
    <source>
        <dbReference type="SAM" id="MobiDB-lite"/>
    </source>
</evidence>
<organism evidence="2 3">
    <name type="scientific">Ascaris lumbricoides</name>
    <name type="common">Giant roundworm</name>
    <dbReference type="NCBI Taxonomy" id="6252"/>
    <lineage>
        <taxon>Eukaryota</taxon>
        <taxon>Metazoa</taxon>
        <taxon>Ecdysozoa</taxon>
        <taxon>Nematoda</taxon>
        <taxon>Chromadorea</taxon>
        <taxon>Rhabditida</taxon>
        <taxon>Spirurina</taxon>
        <taxon>Ascaridomorpha</taxon>
        <taxon>Ascaridoidea</taxon>
        <taxon>Ascarididae</taxon>
        <taxon>Ascaris</taxon>
    </lineage>
</organism>
<reference evidence="3" key="1">
    <citation type="submission" date="2017-02" db="UniProtKB">
        <authorList>
            <consortium name="WormBaseParasite"/>
        </authorList>
    </citation>
    <scope>IDENTIFICATION</scope>
</reference>
<feature type="compositionally biased region" description="Low complexity" evidence="1">
    <location>
        <begin position="143"/>
        <end position="154"/>
    </location>
</feature>
<evidence type="ECO:0000313" key="2">
    <source>
        <dbReference type="Proteomes" id="UP000036681"/>
    </source>
</evidence>
<feature type="compositionally biased region" description="Low complexity" evidence="1">
    <location>
        <begin position="421"/>
        <end position="436"/>
    </location>
</feature>
<name>A0A0M3I9G0_ASCLU</name>
<accession>A0A0M3I9G0</accession>
<feature type="compositionally biased region" description="Low complexity" evidence="1">
    <location>
        <begin position="205"/>
        <end position="216"/>
    </location>
</feature>
<dbReference type="WBParaSite" id="ALUE_0001409201-mRNA-1">
    <property type="protein sequence ID" value="ALUE_0001409201-mRNA-1"/>
    <property type="gene ID" value="ALUE_0001409201"/>
</dbReference>
<keyword evidence="2" id="KW-1185">Reference proteome</keyword>
<dbReference type="Proteomes" id="UP000036681">
    <property type="component" value="Unplaced"/>
</dbReference>